<name>A0A174L1K6_BACUN</name>
<protein>
    <submittedName>
        <fullName evidence="2">Uncharacterized protein</fullName>
    </submittedName>
</protein>
<dbReference type="EMBL" id="CZAO01000003">
    <property type="protein sequence ID" value="CUP15685.1"/>
    <property type="molecule type" value="Genomic_DNA"/>
</dbReference>
<evidence type="ECO:0000313" key="2">
    <source>
        <dbReference type="EMBL" id="CUP15685.1"/>
    </source>
</evidence>
<evidence type="ECO:0000313" key="3">
    <source>
        <dbReference type="Proteomes" id="UP000095766"/>
    </source>
</evidence>
<dbReference type="AlphaFoldDB" id="A0A174L1K6"/>
<dbReference type="Proteomes" id="UP000095766">
    <property type="component" value="Unassembled WGS sequence"/>
</dbReference>
<keyword evidence="1" id="KW-0812">Transmembrane</keyword>
<evidence type="ECO:0000256" key="1">
    <source>
        <dbReference type="SAM" id="Phobius"/>
    </source>
</evidence>
<proteinExistence type="predicted"/>
<gene>
    <name evidence="2" type="ORF">ERS852510_00973</name>
</gene>
<feature type="transmembrane region" description="Helical" evidence="1">
    <location>
        <begin position="6"/>
        <end position="26"/>
    </location>
</feature>
<keyword evidence="1" id="KW-1133">Transmembrane helix</keyword>
<accession>A0A174L1K6</accession>
<keyword evidence="1" id="KW-0472">Membrane</keyword>
<sequence length="48" mass="5401">MSWGIITLTAPFVLSVWLTMGIKKLYLLFKLGRKQATNPNKGIKAHTL</sequence>
<reference evidence="2 3" key="1">
    <citation type="submission" date="2015-09" db="EMBL/GenBank/DDBJ databases">
        <authorList>
            <consortium name="Pathogen Informatics"/>
        </authorList>
    </citation>
    <scope>NUCLEOTIDE SEQUENCE [LARGE SCALE GENOMIC DNA]</scope>
    <source>
        <strain evidence="2 3">2789STDY5834898</strain>
    </source>
</reference>
<organism evidence="2 3">
    <name type="scientific">Bacteroides uniformis</name>
    <dbReference type="NCBI Taxonomy" id="820"/>
    <lineage>
        <taxon>Bacteria</taxon>
        <taxon>Pseudomonadati</taxon>
        <taxon>Bacteroidota</taxon>
        <taxon>Bacteroidia</taxon>
        <taxon>Bacteroidales</taxon>
        <taxon>Bacteroidaceae</taxon>
        <taxon>Bacteroides</taxon>
    </lineage>
</organism>